<evidence type="ECO:0000313" key="4">
    <source>
        <dbReference type="Proteomes" id="UP001595462"/>
    </source>
</evidence>
<evidence type="ECO:0000259" key="2">
    <source>
        <dbReference type="SMART" id="SM00559"/>
    </source>
</evidence>
<dbReference type="EMBL" id="JBHRSS010000005">
    <property type="protein sequence ID" value="MFC3104727.1"/>
    <property type="molecule type" value="Genomic_DNA"/>
</dbReference>
<feature type="domain" description="Ku" evidence="2">
    <location>
        <begin position="54"/>
        <end position="181"/>
    </location>
</feature>
<evidence type="ECO:0000256" key="1">
    <source>
        <dbReference type="ARBA" id="ARBA00023125"/>
    </source>
</evidence>
<dbReference type="PIRSF" id="PIRSF006493">
    <property type="entry name" value="Prok_Ku"/>
    <property type="match status" value="1"/>
</dbReference>
<dbReference type="Gene3D" id="2.40.290.10">
    <property type="match status" value="1"/>
</dbReference>
<dbReference type="InterPro" id="IPR006164">
    <property type="entry name" value="DNA_bd_Ku70/Ku80"/>
</dbReference>
<dbReference type="Pfam" id="PF02735">
    <property type="entry name" value="Ku"/>
    <property type="match status" value="1"/>
</dbReference>
<keyword evidence="4" id="KW-1185">Reference proteome</keyword>
<name>A0ABV7ET41_9GAMM</name>
<dbReference type="InterPro" id="IPR009187">
    <property type="entry name" value="Prok_Ku"/>
</dbReference>
<proteinExistence type="predicted"/>
<dbReference type="NCBIfam" id="TIGR02772">
    <property type="entry name" value="Ku_bact"/>
    <property type="match status" value="1"/>
</dbReference>
<dbReference type="SUPFAM" id="SSF100939">
    <property type="entry name" value="SPOC domain-like"/>
    <property type="match status" value="1"/>
</dbReference>
<dbReference type="SMART" id="SM00559">
    <property type="entry name" value="Ku78"/>
    <property type="match status" value="1"/>
</dbReference>
<organism evidence="3 4">
    <name type="scientific">Salinisphaera aquimarina</name>
    <dbReference type="NCBI Taxonomy" id="2094031"/>
    <lineage>
        <taxon>Bacteria</taxon>
        <taxon>Pseudomonadati</taxon>
        <taxon>Pseudomonadota</taxon>
        <taxon>Gammaproteobacteria</taxon>
        <taxon>Salinisphaerales</taxon>
        <taxon>Salinisphaeraceae</taxon>
        <taxon>Salinisphaera</taxon>
    </lineage>
</organism>
<evidence type="ECO:0000313" key="3">
    <source>
        <dbReference type="EMBL" id="MFC3104727.1"/>
    </source>
</evidence>
<dbReference type="PANTHER" id="PTHR41251:SF1">
    <property type="entry name" value="NON-HOMOLOGOUS END JOINING PROTEIN KU"/>
    <property type="match status" value="1"/>
</dbReference>
<protein>
    <submittedName>
        <fullName evidence="3">Ku protein</fullName>
    </submittedName>
</protein>
<gene>
    <name evidence="3" type="ORF">ACFOSU_12615</name>
</gene>
<dbReference type="InterPro" id="IPR016194">
    <property type="entry name" value="SPOC-like_C_dom_sf"/>
</dbReference>
<dbReference type="RefSeq" id="WP_380690147.1">
    <property type="nucleotide sequence ID" value="NZ_JBHRSS010000005.1"/>
</dbReference>
<reference evidence="4" key="1">
    <citation type="journal article" date="2019" name="Int. J. Syst. Evol. Microbiol.">
        <title>The Global Catalogue of Microorganisms (GCM) 10K type strain sequencing project: providing services to taxonomists for standard genome sequencing and annotation.</title>
        <authorList>
            <consortium name="The Broad Institute Genomics Platform"/>
            <consortium name="The Broad Institute Genome Sequencing Center for Infectious Disease"/>
            <person name="Wu L."/>
            <person name="Ma J."/>
        </authorList>
    </citation>
    <scope>NUCLEOTIDE SEQUENCE [LARGE SCALE GENOMIC DNA]</scope>
    <source>
        <strain evidence="4">KCTC 52640</strain>
    </source>
</reference>
<keyword evidence="1" id="KW-0238">DNA-binding</keyword>
<dbReference type="Proteomes" id="UP001595462">
    <property type="component" value="Unassembled WGS sequence"/>
</dbReference>
<comment type="caution">
    <text evidence="3">The sequence shown here is derived from an EMBL/GenBank/DDBJ whole genome shotgun (WGS) entry which is preliminary data.</text>
</comment>
<sequence length="258" mass="29268">MSARAFWKGAISFGAVRVPVKFYAAVADRSVHFRLLHEKDRVPVKQAMVNPETDDVVAYADAERAYVTEDHDWVVLEDEDLDSIEPDASREVEILHFLPPRVIDHRWYLRPYYLGPDGDDDNYAALVGALEKTGKEGLAHWVMRKKEYVGALRLHAGYLVLVSLRHAGEVVSIEELEAPKGRKLDQKELDMASELIGMLKAEFDPAEYQNKHRERILDLIETKRRGGSVKIRLIKQAKPSGNVAKALEASLKRERKSA</sequence>
<dbReference type="PANTHER" id="PTHR41251">
    <property type="entry name" value="NON-HOMOLOGOUS END JOINING PROTEIN KU"/>
    <property type="match status" value="1"/>
</dbReference>
<accession>A0ABV7ET41</accession>